<proteinExistence type="predicted"/>
<dbReference type="SUPFAM" id="SSF53474">
    <property type="entry name" value="alpha/beta-Hydrolases"/>
    <property type="match status" value="1"/>
</dbReference>
<evidence type="ECO:0000259" key="1">
    <source>
        <dbReference type="Pfam" id="PF00561"/>
    </source>
</evidence>
<dbReference type="RefSeq" id="WP_162447579.1">
    <property type="nucleotide sequence ID" value="NZ_CP048222.1"/>
</dbReference>
<dbReference type="GO" id="GO:0017171">
    <property type="term" value="F:serine hydrolase activity"/>
    <property type="evidence" value="ECO:0007669"/>
    <property type="project" value="TreeGrafter"/>
</dbReference>
<dbReference type="EMBL" id="CP048222">
    <property type="protein sequence ID" value="QHT71646.1"/>
    <property type="molecule type" value="Genomic_DNA"/>
</dbReference>
<accession>A0A6C0GUC2</accession>
<gene>
    <name evidence="2" type="ORF">GXP67_35740</name>
</gene>
<dbReference type="PRINTS" id="PR00111">
    <property type="entry name" value="ABHYDROLASE"/>
</dbReference>
<name>A0A6C0GUC2_9BACT</name>
<protein>
    <submittedName>
        <fullName evidence="2">Alpha/beta hydrolase</fullName>
    </submittedName>
</protein>
<dbReference type="InterPro" id="IPR000073">
    <property type="entry name" value="AB_hydrolase_1"/>
</dbReference>
<dbReference type="KEGG" id="rhoz:GXP67_35740"/>
<sequence>MQPEQKSEIINSNMASVAMDSLNMESGYSQVNGLKMYYEIYGQGKPLVLIHGGGSTIQSNFEKVIPLLAKNRKVIAVELQAHGRTNDRNTDLTFEQDADDIATLLKNLNMDSTDFFGFSNGGTTALQIAIRHPEIVNKIILGPALAKRNGVPEQFWEFMKQARLENMPPQLKEAYHKVSSVPTGLQVMHDKDAKRMVDFKDIPDEQIKSIKASTLIIIGDKDIITPEHAIEMYRQIPDSELAIIPGGHGEYIGEITTLKPDSKESDFVIPLIEKFLNKKKG</sequence>
<dbReference type="InterPro" id="IPR029058">
    <property type="entry name" value="AB_hydrolase_fold"/>
</dbReference>
<feature type="domain" description="AB hydrolase-1" evidence="1">
    <location>
        <begin position="45"/>
        <end position="144"/>
    </location>
</feature>
<evidence type="ECO:0000313" key="3">
    <source>
        <dbReference type="Proteomes" id="UP000480178"/>
    </source>
</evidence>
<keyword evidence="2" id="KW-0378">Hydrolase</keyword>
<reference evidence="2 3" key="1">
    <citation type="submission" date="2020-01" db="EMBL/GenBank/DDBJ databases">
        <authorList>
            <person name="Kim M.K."/>
        </authorList>
    </citation>
    <scope>NUCLEOTIDE SEQUENCE [LARGE SCALE GENOMIC DNA]</scope>
    <source>
        <strain evidence="2 3">172606-1</strain>
    </source>
</reference>
<dbReference type="Gene3D" id="3.40.50.1820">
    <property type="entry name" value="alpha/beta hydrolase"/>
    <property type="match status" value="1"/>
</dbReference>
<dbReference type="Proteomes" id="UP000480178">
    <property type="component" value="Chromosome"/>
</dbReference>
<dbReference type="AlphaFoldDB" id="A0A6C0GUC2"/>
<evidence type="ECO:0000313" key="2">
    <source>
        <dbReference type="EMBL" id="QHT71646.1"/>
    </source>
</evidence>
<dbReference type="PANTHER" id="PTHR46331">
    <property type="entry name" value="VALACYCLOVIR HYDROLASE"/>
    <property type="match status" value="1"/>
</dbReference>
<dbReference type="Pfam" id="PF00561">
    <property type="entry name" value="Abhydrolase_1"/>
    <property type="match status" value="1"/>
</dbReference>
<keyword evidence="3" id="KW-1185">Reference proteome</keyword>
<dbReference type="PANTHER" id="PTHR46331:SF2">
    <property type="entry name" value="VALACYCLOVIR HYDROLASE"/>
    <property type="match status" value="1"/>
</dbReference>
<organism evidence="2 3">
    <name type="scientific">Rhodocytophaga rosea</name>
    <dbReference type="NCBI Taxonomy" id="2704465"/>
    <lineage>
        <taxon>Bacteria</taxon>
        <taxon>Pseudomonadati</taxon>
        <taxon>Bacteroidota</taxon>
        <taxon>Cytophagia</taxon>
        <taxon>Cytophagales</taxon>
        <taxon>Rhodocytophagaceae</taxon>
        <taxon>Rhodocytophaga</taxon>
    </lineage>
</organism>